<evidence type="ECO:0000313" key="5">
    <source>
        <dbReference type="EMBL" id="KAG5684026.1"/>
    </source>
</evidence>
<dbReference type="FunFam" id="3.40.50.300:FF:001571">
    <property type="entry name" value="Deoxynucleoside kinase"/>
    <property type="match status" value="1"/>
</dbReference>
<evidence type="ECO:0000256" key="3">
    <source>
        <dbReference type="PIRSR" id="PIRSR000705-3"/>
    </source>
</evidence>
<evidence type="ECO:0000259" key="4">
    <source>
        <dbReference type="Pfam" id="PF01712"/>
    </source>
</evidence>
<dbReference type="EMBL" id="JADBJN010000001">
    <property type="protein sequence ID" value="KAG5684026.1"/>
    <property type="molecule type" value="Genomic_DNA"/>
</dbReference>
<evidence type="ECO:0000256" key="1">
    <source>
        <dbReference type="ARBA" id="ARBA00007420"/>
    </source>
</evidence>
<dbReference type="InterPro" id="IPR031314">
    <property type="entry name" value="DNK_dom"/>
</dbReference>
<feature type="active site" description="Proton acceptor" evidence="2">
    <location>
        <position position="93"/>
    </location>
</feature>
<dbReference type="GO" id="GO:0019136">
    <property type="term" value="F:deoxynucleoside kinase activity"/>
    <property type="evidence" value="ECO:0007669"/>
    <property type="project" value="InterPro"/>
</dbReference>
<keyword evidence="3" id="KW-0547">Nucleotide-binding</keyword>
<dbReference type="InterPro" id="IPR002624">
    <property type="entry name" value="DCK/DGK"/>
</dbReference>
<organism evidence="5 6">
    <name type="scientific">Polypedilum vanderplanki</name>
    <name type="common">Sleeping chironomid midge</name>
    <dbReference type="NCBI Taxonomy" id="319348"/>
    <lineage>
        <taxon>Eukaryota</taxon>
        <taxon>Metazoa</taxon>
        <taxon>Ecdysozoa</taxon>
        <taxon>Arthropoda</taxon>
        <taxon>Hexapoda</taxon>
        <taxon>Insecta</taxon>
        <taxon>Pterygota</taxon>
        <taxon>Neoptera</taxon>
        <taxon>Endopterygota</taxon>
        <taxon>Diptera</taxon>
        <taxon>Nematocera</taxon>
        <taxon>Chironomoidea</taxon>
        <taxon>Chironomidae</taxon>
        <taxon>Chironominae</taxon>
        <taxon>Polypedilum</taxon>
        <taxon>Polypedilum</taxon>
    </lineage>
</organism>
<dbReference type="OrthoDB" id="567086at2759"/>
<feature type="binding site" evidence="3">
    <location>
        <begin position="152"/>
        <end position="156"/>
    </location>
    <ligand>
        <name>ATP</name>
        <dbReference type="ChEBI" id="CHEBI:30616"/>
    </ligand>
</feature>
<evidence type="ECO:0000313" key="6">
    <source>
        <dbReference type="Proteomes" id="UP001107558"/>
    </source>
</evidence>
<dbReference type="Proteomes" id="UP001107558">
    <property type="component" value="Chromosome 1"/>
</dbReference>
<name>A0A9J6CP10_POLVA</name>
<dbReference type="InterPro" id="IPR027417">
    <property type="entry name" value="P-loop_NTPase"/>
</dbReference>
<comment type="similarity">
    <text evidence="1">Belongs to the DCK/DGK family.</text>
</comment>
<dbReference type="PANTHER" id="PTHR10513">
    <property type="entry name" value="DEOXYNUCLEOSIDE KINASE"/>
    <property type="match status" value="1"/>
</dbReference>
<gene>
    <name evidence="5" type="ORF">PVAND_013279</name>
</gene>
<feature type="domain" description="Deoxynucleoside kinase" evidence="4">
    <location>
        <begin position="14"/>
        <end position="208"/>
    </location>
</feature>
<evidence type="ECO:0000256" key="2">
    <source>
        <dbReference type="PIRSR" id="PIRSR000705-1"/>
    </source>
</evidence>
<dbReference type="AlphaFoldDB" id="A0A9J6CP10"/>
<sequence>MEKKVSEKLPYTVFIEGNIGSGKSTFLEHFSKFKNASLIPEPLEEWKNLNGINLLDLLYKDPQKWYMAFQSYVMLTQIKNHIGLNEKPIKLIERSIYSGQYCFLEQMHDNKILETGMYHVLQDWYNFIYEHHKIQCDLIVYLRTNPEIVYKRMKQRGRTEESKVTLQYLKDLHNHHENWLIHGKFNIPAPVLIIDANLDRESILKEYEEAEKMILGENFEQNRK</sequence>
<dbReference type="InterPro" id="IPR050566">
    <property type="entry name" value="Deoxyribonucleoside_kinase"/>
</dbReference>
<dbReference type="CDD" id="cd01673">
    <property type="entry name" value="dNK"/>
    <property type="match status" value="1"/>
</dbReference>
<keyword evidence="6" id="KW-1185">Reference proteome</keyword>
<protein>
    <recommendedName>
        <fullName evidence="4">Deoxynucleoside kinase domain-containing protein</fullName>
    </recommendedName>
</protein>
<reference evidence="5" key="1">
    <citation type="submission" date="2021-03" db="EMBL/GenBank/DDBJ databases">
        <title>Chromosome level genome of the anhydrobiotic midge Polypedilum vanderplanki.</title>
        <authorList>
            <person name="Yoshida Y."/>
            <person name="Kikawada T."/>
            <person name="Gusev O."/>
        </authorList>
    </citation>
    <scope>NUCLEOTIDE SEQUENCE</scope>
    <source>
        <strain evidence="5">NIAS01</strain>
        <tissue evidence="5">Whole body or cell culture</tissue>
    </source>
</reference>
<dbReference type="PIRSF" id="PIRSF000705">
    <property type="entry name" value="DNK"/>
    <property type="match status" value="1"/>
</dbReference>
<dbReference type="Pfam" id="PF01712">
    <property type="entry name" value="dNK"/>
    <property type="match status" value="1"/>
</dbReference>
<keyword evidence="3" id="KW-0067">ATP-binding</keyword>
<comment type="caution">
    <text evidence="5">The sequence shown here is derived from an EMBL/GenBank/DDBJ whole genome shotgun (WGS) entry which is preliminary data.</text>
</comment>
<dbReference type="SUPFAM" id="SSF52540">
    <property type="entry name" value="P-loop containing nucleoside triphosphate hydrolases"/>
    <property type="match status" value="1"/>
</dbReference>
<proteinExistence type="inferred from homology"/>
<dbReference type="GO" id="GO:0005739">
    <property type="term" value="C:mitochondrion"/>
    <property type="evidence" value="ECO:0007669"/>
    <property type="project" value="TreeGrafter"/>
</dbReference>
<dbReference type="PANTHER" id="PTHR10513:SF24">
    <property type="entry name" value="THYMIDINE KINASE 2, MITOCHONDRIAL"/>
    <property type="match status" value="1"/>
</dbReference>
<feature type="binding site" evidence="3">
    <location>
        <begin position="17"/>
        <end position="25"/>
    </location>
    <ligand>
        <name>ATP</name>
        <dbReference type="ChEBI" id="CHEBI:30616"/>
    </ligand>
</feature>
<dbReference type="Gene3D" id="3.40.50.300">
    <property type="entry name" value="P-loop containing nucleotide triphosphate hydrolases"/>
    <property type="match status" value="1"/>
</dbReference>
<accession>A0A9J6CP10</accession>
<dbReference type="GO" id="GO:0005524">
    <property type="term" value="F:ATP binding"/>
    <property type="evidence" value="ECO:0007669"/>
    <property type="project" value="UniProtKB-KW"/>
</dbReference>